<feature type="transmembrane region" description="Helical" evidence="6">
    <location>
        <begin position="62"/>
        <end position="82"/>
    </location>
</feature>
<feature type="transmembrane region" description="Helical" evidence="6">
    <location>
        <begin position="142"/>
        <end position="161"/>
    </location>
</feature>
<keyword evidence="4 6" id="KW-1133">Transmembrane helix</keyword>
<dbReference type="Gene3D" id="1.20.1740.10">
    <property type="entry name" value="Amino acid/polyamine transporter I"/>
    <property type="match status" value="1"/>
</dbReference>
<comment type="subcellular location">
    <subcellularLocation>
        <location evidence="1">Membrane</location>
        <topology evidence="1">Multi-pass membrane protein</topology>
    </subcellularLocation>
</comment>
<dbReference type="InterPro" id="IPR004841">
    <property type="entry name" value="AA-permease/SLC12A_dom"/>
</dbReference>
<gene>
    <name evidence="8" type="ORF">HRJ53_07310</name>
</gene>
<feature type="transmembrane region" description="Helical" evidence="6">
    <location>
        <begin position="35"/>
        <end position="56"/>
    </location>
</feature>
<dbReference type="GO" id="GO:0016020">
    <property type="term" value="C:membrane"/>
    <property type="evidence" value="ECO:0007669"/>
    <property type="project" value="UniProtKB-SubCell"/>
</dbReference>
<dbReference type="PANTHER" id="PTHR43495:SF5">
    <property type="entry name" value="GAMMA-AMINOBUTYRIC ACID PERMEASE"/>
    <property type="match status" value="1"/>
</dbReference>
<protein>
    <submittedName>
        <fullName evidence="8">Amino acid permease</fullName>
    </submittedName>
</protein>
<keyword evidence="2" id="KW-0813">Transport</keyword>
<reference evidence="8" key="1">
    <citation type="submission" date="2020-06" db="EMBL/GenBank/DDBJ databases">
        <title>Legume-microbial interactions unlock mineral nutrients during tropical forest succession.</title>
        <authorList>
            <person name="Epihov D.Z."/>
        </authorList>
    </citation>
    <scope>NUCLEOTIDE SEQUENCE [LARGE SCALE GENOMIC DNA]</scope>
    <source>
        <strain evidence="8">Pan2503</strain>
    </source>
</reference>
<dbReference type="Pfam" id="PF00324">
    <property type="entry name" value="AA_permease"/>
    <property type="match status" value="1"/>
</dbReference>
<keyword evidence="5 6" id="KW-0472">Membrane</keyword>
<evidence type="ECO:0000259" key="7">
    <source>
        <dbReference type="Pfam" id="PF00324"/>
    </source>
</evidence>
<organism evidence="8 9">
    <name type="scientific">Candidatus Acidiferrum panamense</name>
    <dbReference type="NCBI Taxonomy" id="2741543"/>
    <lineage>
        <taxon>Bacteria</taxon>
        <taxon>Pseudomonadati</taxon>
        <taxon>Acidobacteriota</taxon>
        <taxon>Terriglobia</taxon>
        <taxon>Candidatus Acidiferrales</taxon>
        <taxon>Candidatus Acidiferrum</taxon>
    </lineage>
</organism>
<evidence type="ECO:0000256" key="2">
    <source>
        <dbReference type="ARBA" id="ARBA00022448"/>
    </source>
</evidence>
<evidence type="ECO:0000256" key="4">
    <source>
        <dbReference type="ARBA" id="ARBA00022989"/>
    </source>
</evidence>
<feature type="transmembrane region" description="Helical" evidence="6">
    <location>
        <begin position="173"/>
        <end position="193"/>
    </location>
</feature>
<proteinExistence type="predicted"/>
<feature type="transmembrane region" description="Helical" evidence="6">
    <location>
        <begin position="297"/>
        <end position="320"/>
    </location>
</feature>
<dbReference type="Proteomes" id="UP000567293">
    <property type="component" value="Unassembled WGS sequence"/>
</dbReference>
<keyword evidence="3 6" id="KW-0812">Transmembrane</keyword>
<dbReference type="GO" id="GO:0055085">
    <property type="term" value="P:transmembrane transport"/>
    <property type="evidence" value="ECO:0007669"/>
    <property type="project" value="InterPro"/>
</dbReference>
<feature type="transmembrane region" description="Helical" evidence="6">
    <location>
        <begin position="256"/>
        <end position="277"/>
    </location>
</feature>
<evidence type="ECO:0000256" key="1">
    <source>
        <dbReference type="ARBA" id="ARBA00004141"/>
    </source>
</evidence>
<evidence type="ECO:0000256" key="3">
    <source>
        <dbReference type="ARBA" id="ARBA00022692"/>
    </source>
</evidence>
<dbReference type="GO" id="GO:0006865">
    <property type="term" value="P:amino acid transport"/>
    <property type="evidence" value="ECO:0007669"/>
    <property type="project" value="InterPro"/>
</dbReference>
<dbReference type="PIRSF" id="PIRSF006060">
    <property type="entry name" value="AA_transporter"/>
    <property type="match status" value="1"/>
</dbReference>
<dbReference type="AlphaFoldDB" id="A0A7V8NNT9"/>
<dbReference type="InterPro" id="IPR004840">
    <property type="entry name" value="Amino_acid_permease_CS"/>
</dbReference>
<dbReference type="EMBL" id="JACDQQ010000713">
    <property type="protein sequence ID" value="MBA0084785.1"/>
    <property type="molecule type" value="Genomic_DNA"/>
</dbReference>
<accession>A0A7V8NNT9</accession>
<name>A0A7V8NNT9_9BACT</name>
<dbReference type="PROSITE" id="PS00218">
    <property type="entry name" value="AMINO_ACID_PERMEASE_1"/>
    <property type="match status" value="1"/>
</dbReference>
<evidence type="ECO:0000313" key="8">
    <source>
        <dbReference type="EMBL" id="MBA0084785.1"/>
    </source>
</evidence>
<evidence type="ECO:0000256" key="6">
    <source>
        <dbReference type="SAM" id="Phobius"/>
    </source>
</evidence>
<evidence type="ECO:0000256" key="5">
    <source>
        <dbReference type="ARBA" id="ARBA00023136"/>
    </source>
</evidence>
<dbReference type="PANTHER" id="PTHR43495">
    <property type="entry name" value="GABA PERMEASE"/>
    <property type="match status" value="1"/>
</dbReference>
<feature type="non-terminal residue" evidence="8">
    <location>
        <position position="330"/>
    </location>
</feature>
<feature type="transmembrane region" description="Helical" evidence="6">
    <location>
        <begin position="213"/>
        <end position="235"/>
    </location>
</feature>
<comment type="caution">
    <text evidence="8">The sequence shown here is derived from an EMBL/GenBank/DDBJ whole genome shotgun (WGS) entry which is preliminary data.</text>
</comment>
<keyword evidence="9" id="KW-1185">Reference proteome</keyword>
<evidence type="ECO:0000313" key="9">
    <source>
        <dbReference type="Proteomes" id="UP000567293"/>
    </source>
</evidence>
<feature type="domain" description="Amino acid permease/ SLC12A" evidence="7">
    <location>
        <begin position="35"/>
        <end position="330"/>
    </location>
</feature>
<sequence>MSEAPSEVPAVRNSRAATIVARESGLERTLKPAQLAMLGLGSAIGTGLFLGSAIAVKLAGPAVILSFVAGGSIALPMMWALAEMAAAHPTAGSFGLYAEMYLHPWAGFAIRLTYWLCMMVVVGSEVVAAAIYCKLWSAKTPAWIWIALFSILILYVNTIPIGNLGTFEYWLSLVKVVTILAFLVLGSALLLGLGFPKIGFANYTSFGGFVPHGWSGVGFGVILGLFSFFGIEVVGSTAGEAANPREAVPKALRSTVAALILFYVAGLALVVGIVPWKQIDMGASPFVRAFQTVGIPAASHIMNFVVLTAALSSAVANLYFAARLAFSLAR</sequence>